<dbReference type="GO" id="GO:0046872">
    <property type="term" value="F:metal ion binding"/>
    <property type="evidence" value="ECO:0007669"/>
    <property type="project" value="UniProtKB-KW"/>
</dbReference>
<proteinExistence type="predicted"/>
<dbReference type="Pfam" id="PF08007">
    <property type="entry name" value="JmjC_2"/>
    <property type="match status" value="1"/>
</dbReference>
<evidence type="ECO:0000259" key="7">
    <source>
        <dbReference type="PROSITE" id="PS51184"/>
    </source>
</evidence>
<protein>
    <submittedName>
        <fullName evidence="10">JmjC domain-containing protein</fullName>
    </submittedName>
</protein>
<name>A0A158QLY3_HAEPC</name>
<dbReference type="CDD" id="cd02208">
    <property type="entry name" value="cupin_RmlC-like"/>
    <property type="match status" value="1"/>
</dbReference>
<keyword evidence="5" id="KW-0408">Iron</keyword>
<comment type="subcellular location">
    <subcellularLocation>
        <location evidence="2">Nucleus</location>
    </subcellularLocation>
</comment>
<evidence type="ECO:0000256" key="4">
    <source>
        <dbReference type="ARBA" id="ARBA00023002"/>
    </source>
</evidence>
<evidence type="ECO:0000313" key="10">
    <source>
        <dbReference type="WBParaSite" id="HPLM_0000726401-mRNA-1"/>
    </source>
</evidence>
<reference evidence="10" key="1">
    <citation type="submission" date="2016-04" db="UniProtKB">
        <authorList>
            <consortium name="WormBaseParasite"/>
        </authorList>
    </citation>
    <scope>IDENTIFICATION</scope>
</reference>
<organism evidence="10">
    <name type="scientific">Haemonchus placei</name>
    <name type="common">Barber's pole worm</name>
    <dbReference type="NCBI Taxonomy" id="6290"/>
    <lineage>
        <taxon>Eukaryota</taxon>
        <taxon>Metazoa</taxon>
        <taxon>Ecdysozoa</taxon>
        <taxon>Nematoda</taxon>
        <taxon>Chromadorea</taxon>
        <taxon>Rhabditida</taxon>
        <taxon>Rhabditina</taxon>
        <taxon>Rhabditomorpha</taxon>
        <taxon>Strongyloidea</taxon>
        <taxon>Trichostrongylidae</taxon>
        <taxon>Haemonchus</taxon>
    </lineage>
</organism>
<dbReference type="InterPro" id="IPR003347">
    <property type="entry name" value="JmjC_dom"/>
</dbReference>
<dbReference type="GO" id="GO:0051864">
    <property type="term" value="F:histone H3K36 demethylase activity"/>
    <property type="evidence" value="ECO:0007669"/>
    <property type="project" value="TreeGrafter"/>
</dbReference>
<keyword evidence="4" id="KW-0560">Oxidoreductase</keyword>
<dbReference type="GO" id="GO:0005634">
    <property type="term" value="C:nucleus"/>
    <property type="evidence" value="ECO:0007669"/>
    <property type="project" value="UniProtKB-SubCell"/>
</dbReference>
<keyword evidence="9" id="KW-1185">Reference proteome</keyword>
<dbReference type="SUPFAM" id="SSF51197">
    <property type="entry name" value="Clavaminate synthase-like"/>
    <property type="match status" value="1"/>
</dbReference>
<dbReference type="PANTHER" id="PTHR12461:SF106">
    <property type="entry name" value="BIFUNCTIONAL PEPTIDASE AND ARGINYL-HYDROXYLASE JMJD5"/>
    <property type="match status" value="1"/>
</dbReference>
<dbReference type="SMART" id="SM00558">
    <property type="entry name" value="JmjC"/>
    <property type="match status" value="1"/>
</dbReference>
<dbReference type="AlphaFoldDB" id="A0A158QLY3"/>
<dbReference type="Proteomes" id="UP000268014">
    <property type="component" value="Unassembled WGS sequence"/>
</dbReference>
<dbReference type="Pfam" id="PF13621">
    <property type="entry name" value="Cupin_8"/>
    <property type="match status" value="1"/>
</dbReference>
<evidence type="ECO:0000256" key="1">
    <source>
        <dbReference type="ARBA" id="ARBA00001954"/>
    </source>
</evidence>
<sequence length="296" mass="33681">MRRVLGHFSEVDQCWRLLYAATSMVKAVRLASAGQYLSAVAAADLGLLMGDGIPNQLLQRYAQYCDSLLPAPSNRFVGDDVRITLSIPKSLPNSTPIKTFEELSKWDFVDQFLSRAEPVIVKGLNSHWPACKNWSFDYLHRILCHRIVPIEQGSKYTDNDWSQGLMTGSEFFCTLREDKDRPLYLAQHRLFDQIPQLCDDFSLPLYCDHCEFENVDKNGWIGPGGTVSPLHTDPRQNIFCQVDVLNPDLEKYPNFAKVRCWDGVVEAGDALFIPQGWWHLVSALSNSVSISFWFDK</sequence>
<keyword evidence="3" id="KW-0479">Metal-binding</keyword>
<evidence type="ECO:0000256" key="3">
    <source>
        <dbReference type="ARBA" id="ARBA00022723"/>
    </source>
</evidence>
<gene>
    <name evidence="8" type="ORF">HPLM_LOCUS7256</name>
</gene>
<evidence type="ECO:0000313" key="9">
    <source>
        <dbReference type="Proteomes" id="UP000268014"/>
    </source>
</evidence>
<keyword evidence="6" id="KW-0539">Nucleus</keyword>
<dbReference type="InterPro" id="IPR041667">
    <property type="entry name" value="Cupin_8"/>
</dbReference>
<dbReference type="OMA" id="THWPART"/>
<evidence type="ECO:0000256" key="2">
    <source>
        <dbReference type="ARBA" id="ARBA00004123"/>
    </source>
</evidence>
<dbReference type="PROSITE" id="PS51184">
    <property type="entry name" value="JMJC"/>
    <property type="match status" value="1"/>
</dbReference>
<dbReference type="PANTHER" id="PTHR12461">
    <property type="entry name" value="HYPOXIA-INDUCIBLE FACTOR 1 ALPHA INHIBITOR-RELATED"/>
    <property type="match status" value="1"/>
</dbReference>
<dbReference type="STRING" id="6290.A0A158QLY3"/>
<dbReference type="OrthoDB" id="47172at2759"/>
<dbReference type="EMBL" id="UZAF01016627">
    <property type="protein sequence ID" value="VDO31363.1"/>
    <property type="molecule type" value="Genomic_DNA"/>
</dbReference>
<accession>A0A158QLY3</accession>
<evidence type="ECO:0000313" key="8">
    <source>
        <dbReference type="EMBL" id="VDO31363.1"/>
    </source>
</evidence>
<evidence type="ECO:0000256" key="6">
    <source>
        <dbReference type="ARBA" id="ARBA00023242"/>
    </source>
</evidence>
<comment type="cofactor">
    <cofactor evidence="1">
        <name>Fe(2+)</name>
        <dbReference type="ChEBI" id="CHEBI:29033"/>
    </cofactor>
</comment>
<evidence type="ECO:0000256" key="5">
    <source>
        <dbReference type="ARBA" id="ARBA00023004"/>
    </source>
</evidence>
<feature type="domain" description="JmjC" evidence="7">
    <location>
        <begin position="92"/>
        <end position="296"/>
    </location>
</feature>
<dbReference type="WBParaSite" id="HPLM_0000726401-mRNA-1">
    <property type="protein sequence ID" value="HPLM_0000726401-mRNA-1"/>
    <property type="gene ID" value="HPLM_0000726401"/>
</dbReference>
<reference evidence="8 9" key="2">
    <citation type="submission" date="2018-11" db="EMBL/GenBank/DDBJ databases">
        <authorList>
            <consortium name="Pathogen Informatics"/>
        </authorList>
    </citation>
    <scope>NUCLEOTIDE SEQUENCE [LARGE SCALE GENOMIC DNA]</scope>
    <source>
        <strain evidence="8 9">MHpl1</strain>
    </source>
</reference>
<dbReference type="Gene3D" id="2.60.120.650">
    <property type="entry name" value="Cupin"/>
    <property type="match status" value="2"/>
</dbReference>